<dbReference type="EMBL" id="JACBZY010000001">
    <property type="protein sequence ID" value="NYG99268.1"/>
    <property type="molecule type" value="Genomic_DNA"/>
</dbReference>
<organism evidence="5 6">
    <name type="scientific">Schumannella luteola</name>
    <dbReference type="NCBI Taxonomy" id="472059"/>
    <lineage>
        <taxon>Bacteria</taxon>
        <taxon>Bacillati</taxon>
        <taxon>Actinomycetota</taxon>
        <taxon>Actinomycetes</taxon>
        <taxon>Micrococcales</taxon>
        <taxon>Microbacteriaceae</taxon>
        <taxon>Schumannella</taxon>
    </lineage>
</organism>
<proteinExistence type="predicted"/>
<dbReference type="PROSITE" id="PS50043">
    <property type="entry name" value="HTH_LUXR_2"/>
    <property type="match status" value="1"/>
</dbReference>
<dbReference type="InterPro" id="IPR027417">
    <property type="entry name" value="P-loop_NTPase"/>
</dbReference>
<dbReference type="GO" id="GO:0004016">
    <property type="term" value="F:adenylate cyclase activity"/>
    <property type="evidence" value="ECO:0007669"/>
    <property type="project" value="TreeGrafter"/>
</dbReference>
<dbReference type="GO" id="GO:0005524">
    <property type="term" value="F:ATP binding"/>
    <property type="evidence" value="ECO:0007669"/>
    <property type="project" value="UniProtKB-KW"/>
</dbReference>
<dbReference type="SMART" id="SM00421">
    <property type="entry name" value="HTH_LUXR"/>
    <property type="match status" value="1"/>
</dbReference>
<dbReference type="SUPFAM" id="SSF48452">
    <property type="entry name" value="TPR-like"/>
    <property type="match status" value="2"/>
</dbReference>
<dbReference type="InterPro" id="IPR036388">
    <property type="entry name" value="WH-like_DNA-bd_sf"/>
</dbReference>
<dbReference type="InterPro" id="IPR011990">
    <property type="entry name" value="TPR-like_helical_dom_sf"/>
</dbReference>
<feature type="compositionally biased region" description="Low complexity" evidence="3">
    <location>
        <begin position="938"/>
        <end position="961"/>
    </location>
</feature>
<name>A0A852YJF6_9MICO</name>
<evidence type="ECO:0000259" key="4">
    <source>
        <dbReference type="PROSITE" id="PS50043"/>
    </source>
</evidence>
<keyword evidence="1" id="KW-0547">Nucleotide-binding</keyword>
<dbReference type="Gene3D" id="1.25.40.10">
    <property type="entry name" value="Tetratricopeptide repeat domain"/>
    <property type="match status" value="1"/>
</dbReference>
<dbReference type="PANTHER" id="PTHR16305:SF35">
    <property type="entry name" value="TRANSCRIPTIONAL ACTIVATOR DOMAIN"/>
    <property type="match status" value="1"/>
</dbReference>
<dbReference type="InterPro" id="IPR016032">
    <property type="entry name" value="Sig_transdc_resp-reg_C-effctor"/>
</dbReference>
<feature type="domain" description="HTH luxR-type" evidence="4">
    <location>
        <begin position="982"/>
        <end position="1047"/>
    </location>
</feature>
<reference evidence="5 6" key="1">
    <citation type="submission" date="2020-07" db="EMBL/GenBank/DDBJ databases">
        <title>Sequencing the genomes of 1000 actinobacteria strains.</title>
        <authorList>
            <person name="Klenk H.-P."/>
        </authorList>
    </citation>
    <scope>NUCLEOTIDE SEQUENCE [LARGE SCALE GENOMIC DNA]</scope>
    <source>
        <strain evidence="5 6">DSM 23141</strain>
    </source>
</reference>
<dbReference type="AlphaFoldDB" id="A0A852YJF6"/>
<keyword evidence="6" id="KW-1185">Reference proteome</keyword>
<dbReference type="RefSeq" id="WP_179567350.1">
    <property type="nucleotide sequence ID" value="NZ_JACBZY010000001.1"/>
</dbReference>
<dbReference type="GO" id="GO:0003677">
    <property type="term" value="F:DNA binding"/>
    <property type="evidence" value="ECO:0007669"/>
    <property type="project" value="UniProtKB-KW"/>
</dbReference>
<dbReference type="InterPro" id="IPR000792">
    <property type="entry name" value="Tscrpt_reg_LuxR_C"/>
</dbReference>
<evidence type="ECO:0000313" key="6">
    <source>
        <dbReference type="Proteomes" id="UP000553888"/>
    </source>
</evidence>
<accession>A0A852YJF6</accession>
<keyword evidence="2" id="KW-0067">ATP-binding</keyword>
<feature type="region of interest" description="Disordered" evidence="3">
    <location>
        <begin position="917"/>
        <end position="985"/>
    </location>
</feature>
<dbReference type="Gene3D" id="1.10.10.10">
    <property type="entry name" value="Winged helix-like DNA-binding domain superfamily/Winged helix DNA-binding domain"/>
    <property type="match status" value="1"/>
</dbReference>
<sequence>MNRAAPRMIGREAELARLDALVAESRAGSTRIALVAGEAGIGKSRLIAETRHRSAAAARAVGAPAPVIATGHCVDLAAESAPYAPLPELLRCLALEFGAEAVLEAAGPGAPFIRAFLEGDRLDEEGRAATGAVRGVNVLGDVIIRLFATLAEHRPLLLVIEDVHWADPGTLDLLRLIARVLDDVPLLLVLSFRDDELWSRDALRSLVAEFERSRRVERLTIGRLSRAEVREQAAQVLGRVPTPSALAELHRRSEGIPFYVEELATTEVAAAEVPDPLRAVLLARYGTLDETSRSLVRLLAVGGTRVDHALAEAVSPLEGDAFDEAIRRARDVGVLRVDGATYVFRHALVRDAVLEEVLPGALLRAHAAYADALERLKEVGGATAARVVSIAEHRIAAGDDERAFADAIEAMTCSRETGAYATAARIGERAVDLWPRVTDPAATAGADLATLLSWVASAWRSSGATAPALDAIDRALAVPGDDPLLRARLLRIRGTVLTHDHRAGSLEVYRAALAEIERLPAGTDARLEASIRVELAAETMITGDAHAAIDLAGSALEVAPEDATRVRSIAATILGGTRALHGEFAQAERDFELARSIAATDPSARLRYYTNWSDALYVHGRFAEALAVAEEGHRVARDLGVERSTGAILAVNAAEPLYALGEWDRADALASAALDQDPPSQFAAYLRRELLRSAVNRGDLVEAARLADDIPPTDNSNLQERLALAADLAELHLALEAPEAALTALAPLFATERERIAGWALPADLAAARAISALRRRDGGLIGASDPDSAHGAVEQEAALHRRLRLDAYGANAAVWIAAAEAWLGGDSGAGDDLALWTTALAATADPDCGAPIAVVLRIRLGAAEARLRTGSADERDRAVAALLGLLAEARALDAGAIGGAAVELLRAAGVTVEAFPRRAAPGDEGDGDGDGDRREQASATSRARGARSAGATTASATARGAEAEHGTPPRSTGHVGTAGTGIGTGEHLTERETEVLGLVAEGLSNGQIAERLFISRKTVSVHVSAILRKLGAANRTEAARHVGAADDVGRIASRVRPLDPARR</sequence>
<dbReference type="PROSITE" id="PS00622">
    <property type="entry name" value="HTH_LUXR_1"/>
    <property type="match status" value="1"/>
</dbReference>
<dbReference type="PANTHER" id="PTHR16305">
    <property type="entry name" value="TESTICULAR SOLUBLE ADENYLYL CYCLASE"/>
    <property type="match status" value="1"/>
</dbReference>
<dbReference type="Pfam" id="PF13191">
    <property type="entry name" value="AAA_16"/>
    <property type="match status" value="1"/>
</dbReference>
<evidence type="ECO:0000256" key="1">
    <source>
        <dbReference type="ARBA" id="ARBA00022741"/>
    </source>
</evidence>
<evidence type="ECO:0000256" key="3">
    <source>
        <dbReference type="SAM" id="MobiDB-lite"/>
    </source>
</evidence>
<dbReference type="CDD" id="cd06170">
    <property type="entry name" value="LuxR_C_like"/>
    <property type="match status" value="1"/>
</dbReference>
<dbReference type="GO" id="GO:0005737">
    <property type="term" value="C:cytoplasm"/>
    <property type="evidence" value="ECO:0007669"/>
    <property type="project" value="TreeGrafter"/>
</dbReference>
<gene>
    <name evidence="5" type="ORF">BJ979_001894</name>
</gene>
<dbReference type="Proteomes" id="UP000553888">
    <property type="component" value="Unassembled WGS sequence"/>
</dbReference>
<evidence type="ECO:0000256" key="2">
    <source>
        <dbReference type="ARBA" id="ARBA00022840"/>
    </source>
</evidence>
<dbReference type="Pfam" id="PF00196">
    <property type="entry name" value="GerE"/>
    <property type="match status" value="1"/>
</dbReference>
<protein>
    <submittedName>
        <fullName evidence="5">DNA-binding CsgD family transcriptional regulator/tetratricopeptide (TPR) repeat protein</fullName>
    </submittedName>
</protein>
<dbReference type="PRINTS" id="PR00038">
    <property type="entry name" value="HTHLUXR"/>
</dbReference>
<comment type="caution">
    <text evidence="5">The sequence shown here is derived from an EMBL/GenBank/DDBJ whole genome shotgun (WGS) entry which is preliminary data.</text>
</comment>
<keyword evidence="5" id="KW-0238">DNA-binding</keyword>
<dbReference type="SUPFAM" id="SSF46894">
    <property type="entry name" value="C-terminal effector domain of the bipartite response regulators"/>
    <property type="match status" value="1"/>
</dbReference>
<dbReference type="GO" id="GO:0006355">
    <property type="term" value="P:regulation of DNA-templated transcription"/>
    <property type="evidence" value="ECO:0007669"/>
    <property type="project" value="InterPro"/>
</dbReference>
<dbReference type="InterPro" id="IPR041664">
    <property type="entry name" value="AAA_16"/>
</dbReference>
<dbReference type="SUPFAM" id="SSF52540">
    <property type="entry name" value="P-loop containing nucleoside triphosphate hydrolases"/>
    <property type="match status" value="1"/>
</dbReference>
<evidence type="ECO:0000313" key="5">
    <source>
        <dbReference type="EMBL" id="NYG99268.1"/>
    </source>
</evidence>